<evidence type="ECO:0000313" key="12">
    <source>
        <dbReference type="EMBL" id="GAQ68008.1"/>
    </source>
</evidence>
<reference evidence="12 13" key="2">
    <citation type="journal article" date="2016" name="Genome Announc.">
        <title>Draft Genome Sequences of Streptomyces scabiei S58, Streptomyces turgidiscabies T45, and Streptomyces acidiscabies a10, the Pathogens of Potato Common Scab, Isolated in Japan.</title>
        <authorList>
            <person name="Tomihama T."/>
            <person name="Nishi Y."/>
            <person name="Sakai M."/>
            <person name="Ikenaga M."/>
            <person name="Okubo T."/>
            <person name="Ikeda S."/>
        </authorList>
    </citation>
    <scope>NUCLEOTIDE SEQUENCE [LARGE SCALE GENOMIC DNA]</scope>
    <source>
        <strain evidence="12 13">S58</strain>
    </source>
</reference>
<comment type="similarity">
    <text evidence="7 10">Belongs to the fluoride channel Fluc/FEX (TC 1.A.43) family.</text>
</comment>
<evidence type="ECO:0000256" key="1">
    <source>
        <dbReference type="ARBA" id="ARBA00004651"/>
    </source>
</evidence>
<dbReference type="HAMAP" id="MF_00454">
    <property type="entry name" value="FluC"/>
    <property type="match status" value="1"/>
</dbReference>
<dbReference type="InterPro" id="IPR003691">
    <property type="entry name" value="FluC"/>
</dbReference>
<gene>
    <name evidence="12" type="primary">crcB_1</name>
    <name evidence="10" type="synonym">crcB</name>
    <name evidence="10" type="synonym">fluC</name>
    <name evidence="12" type="ORF">SsS58_08467</name>
</gene>
<evidence type="ECO:0000256" key="3">
    <source>
        <dbReference type="ARBA" id="ARBA00022692"/>
    </source>
</evidence>
<comment type="subcellular location">
    <subcellularLocation>
        <location evidence="1 10">Cell membrane</location>
        <topology evidence="1 10">Multi-pass membrane protein</topology>
    </subcellularLocation>
</comment>
<keyword evidence="4 10" id="KW-1133">Transmembrane helix</keyword>
<dbReference type="Pfam" id="PF02537">
    <property type="entry name" value="CRCB"/>
    <property type="match status" value="1"/>
</dbReference>
<dbReference type="GO" id="GO:0005886">
    <property type="term" value="C:plasma membrane"/>
    <property type="evidence" value="ECO:0007669"/>
    <property type="project" value="UniProtKB-SubCell"/>
</dbReference>
<evidence type="ECO:0000256" key="2">
    <source>
        <dbReference type="ARBA" id="ARBA00022475"/>
    </source>
</evidence>
<keyword evidence="2 10" id="KW-1003">Cell membrane</keyword>
<protein>
    <recommendedName>
        <fullName evidence="10">Fluoride-specific ion channel FluC</fullName>
    </recommendedName>
</protein>
<evidence type="ECO:0000256" key="6">
    <source>
        <dbReference type="ARBA" id="ARBA00023303"/>
    </source>
</evidence>
<comment type="function">
    <text evidence="9 10">Fluoride-specific ion channel. Important for reducing fluoride concentration in the cell, thus reducing its toxicity.</text>
</comment>
<evidence type="ECO:0000256" key="10">
    <source>
        <dbReference type="HAMAP-Rule" id="MF_00454"/>
    </source>
</evidence>
<dbReference type="PANTHER" id="PTHR28259">
    <property type="entry name" value="FLUORIDE EXPORT PROTEIN 1-RELATED"/>
    <property type="match status" value="1"/>
</dbReference>
<comment type="catalytic activity">
    <reaction evidence="8">
        <text>fluoride(in) = fluoride(out)</text>
        <dbReference type="Rhea" id="RHEA:76159"/>
        <dbReference type="ChEBI" id="CHEBI:17051"/>
    </reaction>
    <physiologicalReaction direction="left-to-right" evidence="8">
        <dbReference type="Rhea" id="RHEA:76160"/>
    </physiologicalReaction>
</comment>
<keyword evidence="10" id="KW-0479">Metal-binding</keyword>
<keyword evidence="3 10" id="KW-0812">Transmembrane</keyword>
<dbReference type="PANTHER" id="PTHR28259:SF1">
    <property type="entry name" value="FLUORIDE EXPORT PROTEIN 1-RELATED"/>
    <property type="match status" value="1"/>
</dbReference>
<evidence type="ECO:0000256" key="11">
    <source>
        <dbReference type="SAM" id="MobiDB-lite"/>
    </source>
</evidence>
<evidence type="ECO:0000256" key="9">
    <source>
        <dbReference type="ARBA" id="ARBA00049940"/>
    </source>
</evidence>
<comment type="activity regulation">
    <text evidence="10">Na(+) is not transported, but it plays an essential structural role and its presence is essential for fluoride channel function.</text>
</comment>
<proteinExistence type="inferred from homology"/>
<dbReference type="RefSeq" id="WP_234385927.1">
    <property type="nucleotide sequence ID" value="NZ_BCMM01000074.1"/>
</dbReference>
<feature type="binding site" evidence="10">
    <location>
        <position position="112"/>
    </location>
    <ligand>
        <name>Na(+)</name>
        <dbReference type="ChEBI" id="CHEBI:29101"/>
        <note>structural</note>
    </ligand>
</feature>
<keyword evidence="10" id="KW-0813">Transport</keyword>
<keyword evidence="10" id="KW-0406">Ion transport</keyword>
<feature type="transmembrane region" description="Helical" evidence="10">
    <location>
        <begin position="75"/>
        <end position="93"/>
    </location>
</feature>
<evidence type="ECO:0000256" key="4">
    <source>
        <dbReference type="ARBA" id="ARBA00022989"/>
    </source>
</evidence>
<evidence type="ECO:0000313" key="13">
    <source>
        <dbReference type="Proteomes" id="UP000067448"/>
    </source>
</evidence>
<organism evidence="12 13">
    <name type="scientific">Streptomyces scabiei</name>
    <dbReference type="NCBI Taxonomy" id="1930"/>
    <lineage>
        <taxon>Bacteria</taxon>
        <taxon>Bacillati</taxon>
        <taxon>Actinomycetota</taxon>
        <taxon>Actinomycetes</taxon>
        <taxon>Kitasatosporales</taxon>
        <taxon>Streptomycetaceae</taxon>
        <taxon>Streptomyces</taxon>
    </lineage>
</organism>
<keyword evidence="6 10" id="KW-0407">Ion channel</keyword>
<dbReference type="EMBL" id="BCMM01000074">
    <property type="protein sequence ID" value="GAQ68008.1"/>
    <property type="molecule type" value="Genomic_DNA"/>
</dbReference>
<dbReference type="NCBIfam" id="TIGR00494">
    <property type="entry name" value="crcB"/>
    <property type="match status" value="1"/>
</dbReference>
<dbReference type="Proteomes" id="UP000067448">
    <property type="component" value="Unassembled WGS sequence"/>
</dbReference>
<accession>A0A100JYG1</accession>
<evidence type="ECO:0000256" key="8">
    <source>
        <dbReference type="ARBA" id="ARBA00035585"/>
    </source>
</evidence>
<reference evidence="13" key="1">
    <citation type="submission" date="2015-11" db="EMBL/GenBank/DDBJ databases">
        <authorList>
            <consortium name="Cross-ministerial Strategic Innovation Promotion Program (SIP) consortium"/>
            <person name="Tomihama T."/>
            <person name="Ikenaga M."/>
            <person name="Sakai M."/>
            <person name="Okubo T."/>
            <person name="Ikeda S."/>
        </authorList>
    </citation>
    <scope>NUCLEOTIDE SEQUENCE [LARGE SCALE GENOMIC DNA]</scope>
    <source>
        <strain evidence="13">S58</strain>
    </source>
</reference>
<name>A0A100JYG1_STRSC</name>
<dbReference type="AlphaFoldDB" id="A0A100JYG1"/>
<feature type="region of interest" description="Disordered" evidence="11">
    <location>
        <begin position="1"/>
        <end position="33"/>
    </location>
</feature>
<feature type="transmembrane region" description="Helical" evidence="10">
    <location>
        <begin position="105"/>
        <end position="124"/>
    </location>
</feature>
<comment type="caution">
    <text evidence="12">The sequence shown here is derived from an EMBL/GenBank/DDBJ whole genome shotgun (WGS) entry which is preliminary data.</text>
</comment>
<dbReference type="GO" id="GO:0140114">
    <property type="term" value="P:cellular detoxification of fluoride"/>
    <property type="evidence" value="ECO:0007669"/>
    <property type="project" value="UniProtKB-UniRule"/>
</dbReference>
<feature type="binding site" evidence="10">
    <location>
        <position position="115"/>
    </location>
    <ligand>
        <name>Na(+)</name>
        <dbReference type="ChEBI" id="CHEBI:29101"/>
        <note>structural</note>
    </ligand>
</feature>
<dbReference type="GO" id="GO:0062054">
    <property type="term" value="F:fluoride channel activity"/>
    <property type="evidence" value="ECO:0007669"/>
    <property type="project" value="UniProtKB-UniRule"/>
</dbReference>
<dbReference type="GO" id="GO:0046872">
    <property type="term" value="F:metal ion binding"/>
    <property type="evidence" value="ECO:0007669"/>
    <property type="project" value="UniProtKB-KW"/>
</dbReference>
<keyword evidence="5 10" id="KW-0472">Membrane</keyword>
<keyword evidence="10" id="KW-0915">Sodium</keyword>
<reference evidence="13" key="3">
    <citation type="submission" date="2016-02" db="EMBL/GenBank/DDBJ databases">
        <title>Draft genome of pathogenic Streptomyces sp. in Japan.</title>
        <authorList>
            <person name="Tomihama T."/>
            <person name="Ikenaga M."/>
            <person name="Sakai M."/>
            <person name="Okubo T."/>
            <person name="Ikeda S."/>
        </authorList>
    </citation>
    <scope>NUCLEOTIDE SEQUENCE [LARGE SCALE GENOMIC DNA]</scope>
    <source>
        <strain evidence="13">S58</strain>
    </source>
</reference>
<evidence type="ECO:0000256" key="7">
    <source>
        <dbReference type="ARBA" id="ARBA00035120"/>
    </source>
</evidence>
<evidence type="ECO:0000256" key="5">
    <source>
        <dbReference type="ARBA" id="ARBA00023136"/>
    </source>
</evidence>
<feature type="transmembrane region" description="Helical" evidence="10">
    <location>
        <begin position="136"/>
        <end position="158"/>
    </location>
</feature>
<sequence>MPAPHPEPEASVPGATVPALSPDAPVADPPRPARWHGQAPVIAAVAAGGGIGAAARYGASLLWPTAAAGFPWTTFWVNVAGCFVIGLFMVVITEGRPVHRLVRPFFGTGVLGGFTTFSTYAVDIRRLMEEGRPGTALAYLAATLLAALTAVWLAAATARRVLRTVPPREKGKRSS</sequence>